<proteinExistence type="predicted"/>
<dbReference type="OrthoDB" id="47007at2759"/>
<comment type="caution">
    <text evidence="2">The sequence shown here is derived from an EMBL/GenBank/DDBJ whole genome shotgun (WGS) entry which is preliminary data.</text>
</comment>
<dbReference type="Pfam" id="PF06985">
    <property type="entry name" value="HET"/>
    <property type="match status" value="1"/>
</dbReference>
<evidence type="ECO:0000313" key="2">
    <source>
        <dbReference type="EMBL" id="CAF9918112.1"/>
    </source>
</evidence>
<dbReference type="AlphaFoldDB" id="A0A8H3I7T7"/>
<gene>
    <name evidence="2" type="ORF">HETSPECPRED_003673</name>
</gene>
<protein>
    <recommendedName>
        <fullName evidence="1">Heterokaryon incompatibility domain-containing protein</fullName>
    </recommendedName>
</protein>
<dbReference type="PANTHER" id="PTHR33112">
    <property type="entry name" value="DOMAIN PROTEIN, PUTATIVE-RELATED"/>
    <property type="match status" value="1"/>
</dbReference>
<dbReference type="PANTHER" id="PTHR33112:SF16">
    <property type="entry name" value="HETEROKARYON INCOMPATIBILITY DOMAIN-CONTAINING PROTEIN"/>
    <property type="match status" value="1"/>
</dbReference>
<evidence type="ECO:0000259" key="1">
    <source>
        <dbReference type="Pfam" id="PF06985"/>
    </source>
</evidence>
<evidence type="ECO:0000313" key="3">
    <source>
        <dbReference type="Proteomes" id="UP000664521"/>
    </source>
</evidence>
<sequence length="828" mass="93318">MSSPTREIRYAILSSSEQMVEVEEVPDNSDINEQQVQRIRVGRNANCPSCHDLQGPLVLDPVTGISSTVLDRKWKTWLEVTKDLRCPKCCITMLALAELPPPGGIHPRDETIIRVRYRREARNCFEFAFHNFSPDTHFYDDSDDDDENDSREYSLEIYTGILPKSEDIIEDDPDMDDAHNAMPTYRSVNSNAGSAEALGLVRHWIRECQETHQVCASIETPGLPTRLIDTQDDGTAHIRLVNGADIHGNYVALSYCWGQGAPGATTTTANVSEHMTNGLLIEDLPATVRDAITITQGLGYRYLWIDRLCVIQGDAKDWAIESGKMCDVYANAILTISADNSASVWDGILHDQSYASTIGQDDVRIAGNIVRRKAPHASFVSQKTQRSMPTYRRAWTLQEQYLPRRVLHYTQNEMIWECLEKRCCECRRDFGPSRRELSPRQPSNVQLIYRNWAGIIHEYTTRALTNEQDKLPAVSGLVTRINGLIAQIIGTPDTYLAGLWKADLAAELCWLPPTKEDRDAWLRNNIGPEPSFQVPMTTLQSESDSEVDAIMQFSQALHRRLPNIDRRRPSVYTAPTWSWASLNGPAAYLPNPGLCPFHSAIEILDADTTPTNKADQFGQVSNGKITLRGPIVHGLTLQQGSNIFAAQEGSQLMVPNFQLTDFRDENQIDIQPDDPNEISREDMSLGYRHVSCLMVGHRRRGVRANQPIKEIAKREGPSFTRVGTKEYEEMDNPPAYYGDAGRQLVWDMCQTHDGWEYDDVFSVDLAPDDGSRGHVLPFSFFLVLWAVPSRPGVYKRLACFQAGWNHVARGVMKSMFKKRGTKDTITIV</sequence>
<keyword evidence="3" id="KW-1185">Reference proteome</keyword>
<name>A0A8H3I7T7_9LECA</name>
<organism evidence="2 3">
    <name type="scientific">Heterodermia speciosa</name>
    <dbReference type="NCBI Taxonomy" id="116794"/>
    <lineage>
        <taxon>Eukaryota</taxon>
        <taxon>Fungi</taxon>
        <taxon>Dikarya</taxon>
        <taxon>Ascomycota</taxon>
        <taxon>Pezizomycotina</taxon>
        <taxon>Lecanoromycetes</taxon>
        <taxon>OSLEUM clade</taxon>
        <taxon>Lecanoromycetidae</taxon>
        <taxon>Caliciales</taxon>
        <taxon>Physciaceae</taxon>
        <taxon>Heterodermia</taxon>
    </lineage>
</organism>
<dbReference type="Proteomes" id="UP000664521">
    <property type="component" value="Unassembled WGS sequence"/>
</dbReference>
<dbReference type="EMBL" id="CAJPDS010000021">
    <property type="protein sequence ID" value="CAF9918112.1"/>
    <property type="molecule type" value="Genomic_DNA"/>
</dbReference>
<accession>A0A8H3I7T7</accession>
<reference evidence="2" key="1">
    <citation type="submission" date="2021-03" db="EMBL/GenBank/DDBJ databases">
        <authorList>
            <person name="Tagirdzhanova G."/>
        </authorList>
    </citation>
    <scope>NUCLEOTIDE SEQUENCE</scope>
</reference>
<feature type="domain" description="Heterokaryon incompatibility" evidence="1">
    <location>
        <begin position="250"/>
        <end position="399"/>
    </location>
</feature>
<dbReference type="InterPro" id="IPR010730">
    <property type="entry name" value="HET"/>
</dbReference>